<comment type="caution">
    <text evidence="1">The sequence shown here is derived from an EMBL/GenBank/DDBJ whole genome shotgun (WGS) entry which is preliminary data.</text>
</comment>
<evidence type="ECO:0000313" key="1">
    <source>
        <dbReference type="EMBL" id="OMP02882.1"/>
    </source>
</evidence>
<proteinExistence type="predicted"/>
<keyword evidence="2" id="KW-1185">Reference proteome</keyword>
<sequence length="23" mass="2451">MSPPLSKLPAACPVMDFMDSNAK</sequence>
<protein>
    <submittedName>
        <fullName evidence="1">Uncharacterized protein</fullName>
    </submittedName>
</protein>
<accession>A0A1R3K715</accession>
<gene>
    <name evidence="1" type="ORF">CCACVL1_02670</name>
</gene>
<dbReference type="Gramene" id="OMP02882">
    <property type="protein sequence ID" value="OMP02882"/>
    <property type="gene ID" value="CCACVL1_02670"/>
</dbReference>
<reference evidence="1 2" key="1">
    <citation type="submission" date="2013-09" db="EMBL/GenBank/DDBJ databases">
        <title>Corchorus capsularis genome sequencing.</title>
        <authorList>
            <person name="Alam M."/>
            <person name="Haque M.S."/>
            <person name="Islam M.S."/>
            <person name="Emdad E.M."/>
            <person name="Islam M.M."/>
            <person name="Ahmed B."/>
            <person name="Halim A."/>
            <person name="Hossen Q.M.M."/>
            <person name="Hossain M.Z."/>
            <person name="Ahmed R."/>
            <person name="Khan M.M."/>
            <person name="Islam R."/>
            <person name="Rashid M.M."/>
            <person name="Khan S.A."/>
            <person name="Rahman M.S."/>
            <person name="Alam M."/>
        </authorList>
    </citation>
    <scope>NUCLEOTIDE SEQUENCE [LARGE SCALE GENOMIC DNA]</scope>
    <source>
        <strain evidence="2">cv. CVL-1</strain>
        <tissue evidence="1">Whole seedling</tissue>
    </source>
</reference>
<name>A0A1R3K715_COCAP</name>
<dbReference type="AlphaFoldDB" id="A0A1R3K715"/>
<evidence type="ECO:0000313" key="2">
    <source>
        <dbReference type="Proteomes" id="UP000188268"/>
    </source>
</evidence>
<dbReference type="Proteomes" id="UP000188268">
    <property type="component" value="Unassembled WGS sequence"/>
</dbReference>
<dbReference type="EMBL" id="AWWV01006154">
    <property type="protein sequence ID" value="OMP02882.1"/>
    <property type="molecule type" value="Genomic_DNA"/>
</dbReference>
<organism evidence="1 2">
    <name type="scientific">Corchorus capsularis</name>
    <name type="common">Jute</name>
    <dbReference type="NCBI Taxonomy" id="210143"/>
    <lineage>
        <taxon>Eukaryota</taxon>
        <taxon>Viridiplantae</taxon>
        <taxon>Streptophyta</taxon>
        <taxon>Embryophyta</taxon>
        <taxon>Tracheophyta</taxon>
        <taxon>Spermatophyta</taxon>
        <taxon>Magnoliopsida</taxon>
        <taxon>eudicotyledons</taxon>
        <taxon>Gunneridae</taxon>
        <taxon>Pentapetalae</taxon>
        <taxon>rosids</taxon>
        <taxon>malvids</taxon>
        <taxon>Malvales</taxon>
        <taxon>Malvaceae</taxon>
        <taxon>Grewioideae</taxon>
        <taxon>Apeibeae</taxon>
        <taxon>Corchorus</taxon>
    </lineage>
</organism>